<organism evidence="5 6">
    <name type="scientific">Hordeum vulgare subsp. vulgare</name>
    <name type="common">Domesticated barley</name>
    <dbReference type="NCBI Taxonomy" id="112509"/>
    <lineage>
        <taxon>Eukaryota</taxon>
        <taxon>Viridiplantae</taxon>
        <taxon>Streptophyta</taxon>
        <taxon>Embryophyta</taxon>
        <taxon>Tracheophyta</taxon>
        <taxon>Spermatophyta</taxon>
        <taxon>Magnoliopsida</taxon>
        <taxon>Liliopsida</taxon>
        <taxon>Poales</taxon>
        <taxon>Poaceae</taxon>
        <taxon>BOP clade</taxon>
        <taxon>Pooideae</taxon>
        <taxon>Triticodae</taxon>
        <taxon>Triticeae</taxon>
        <taxon>Hordeinae</taxon>
        <taxon>Hordeum</taxon>
    </lineage>
</organism>
<dbReference type="AlphaFoldDB" id="A0A8I6XZW1"/>
<dbReference type="Proteomes" id="UP000011116">
    <property type="component" value="Chromosome 4H"/>
</dbReference>
<dbReference type="OrthoDB" id="687110at2759"/>
<protein>
    <recommendedName>
        <fullName evidence="4">Agenet domain-containing protein</fullName>
    </recommendedName>
</protein>
<feature type="region of interest" description="Disordered" evidence="3">
    <location>
        <begin position="1"/>
        <end position="56"/>
    </location>
</feature>
<feature type="compositionally biased region" description="Low complexity" evidence="3">
    <location>
        <begin position="1"/>
        <end position="10"/>
    </location>
</feature>
<feature type="domain" description="Agenet" evidence="4">
    <location>
        <begin position="44"/>
        <end position="118"/>
    </location>
</feature>
<feature type="region of interest" description="Disordered" evidence="3">
    <location>
        <begin position="618"/>
        <end position="693"/>
    </location>
</feature>
<feature type="compositionally biased region" description="Polar residues" evidence="3">
    <location>
        <begin position="653"/>
        <end position="662"/>
    </location>
</feature>
<dbReference type="PANTHER" id="PTHR31917:SF74">
    <property type="entry name" value="EXPRESSED PROTEIN"/>
    <property type="match status" value="1"/>
</dbReference>
<sequence>MPGRSPAPTGRSRRRSRGWSTPYKASRRPQSPTPSSAPPLAQQPPLPPGTEVEVRVDDDGFHGSWFEAKVDSFLPARGRGSRARYTVTYSHLLSDDSGGTLVEPFAPSHIRPRPPPPSNPEPLCLHDIVEAFHNDGWWSGILLATDPLTAAFPITREVITFQDPHHVRHRRDYVDGQWLPSKVAISVQPKRAVRVYAVGDKVEVVRDRDLYGYSWFPATVAKVIDRLSYLVEYSDLEEEVGGGKAMEYLHCLFIRPDVEHSPRESEFHLGPGAAVEVYCDGAWSPGVVQRAVGEGEYEVSINGKEGELLLKKVPELLKPQYKWNGKHWRIVSPKRQGNRRQSVSGKRPSSAVEVASNDDENGHHTQSPATKRSRKELPRKKHEELTEGSEHVLESEMDTSLSALRKSLASNFSPKSCSPRSRKNNFQAISRRIVDSCTVPMKGLGVHHASSENPTPQNESRADGIVEVVVHASSENPTPQNESRADGIVEVVVQEAPLDMMLSNGQLNSPVCGTVGDEAHDMLLTAVLRKQKMDSSCINNAVQKPQESPLDVQPLQVKKFSVRQKGGETHPIQALEGNSDTFDNIQLKGKSNSSCKEIICALTASTCNAPSPLDKQARATDAVSRGADSSSNTKVFASKKSAEKKGVKGLSGPHSSVHGTRTVQKRSAKKVAGRQKECFMERQVDSRGPHTQQQLNMEEKVGVNDGTNHELFPLIPPGFKLICNGQGLLHGEKVDERPIQLHIQDAGSSQCTMENTALRSCSAVGTSLHPPFLSCQISGERFPFIKTSSIWHHIEPMEVFRKVPQEPHFLPLQQFMPELREGMAIGLMVTYDSLVESVKRSCIEDSIELFERKINALAHLEEHGFDVKLLQHSLMKLLEAKWEHTKHLGHLDELKELVPRKESAMSQKHALLVEKEGAIFQLEQKLEYLRGEAEQIARETKDEDAELLRLKVGVNMAQEACVNVEVRFHDILADMSSRLQLSE</sequence>
<dbReference type="GeneID" id="123448467"/>
<reference evidence="5" key="3">
    <citation type="submission" date="2022-01" db="UniProtKB">
        <authorList>
            <consortium name="EnsemblPlants"/>
        </authorList>
    </citation>
    <scope>IDENTIFICATION</scope>
    <source>
        <strain evidence="5">subsp. vulgare</strain>
    </source>
</reference>
<feature type="compositionally biased region" description="Basic and acidic residues" evidence="3">
    <location>
        <begin position="674"/>
        <end position="688"/>
    </location>
</feature>
<feature type="domain" description="Agenet" evidence="4">
    <location>
        <begin position="121"/>
        <end position="175"/>
    </location>
</feature>
<dbReference type="PANTHER" id="PTHR31917">
    <property type="entry name" value="AGENET DOMAIN-CONTAINING PROTEIN-RELATED"/>
    <property type="match status" value="1"/>
</dbReference>
<evidence type="ECO:0000256" key="3">
    <source>
        <dbReference type="SAM" id="MobiDB-lite"/>
    </source>
</evidence>
<feature type="compositionally biased region" description="Basic and acidic residues" evidence="3">
    <location>
        <begin position="381"/>
        <end position="394"/>
    </location>
</feature>
<feature type="compositionally biased region" description="Basic residues" evidence="3">
    <location>
        <begin position="371"/>
        <end position="380"/>
    </location>
</feature>
<dbReference type="SMR" id="A0A8I6XZW1"/>
<gene>
    <name evidence="5" type="primary">LOC123448467</name>
</gene>
<feature type="region of interest" description="Disordered" evidence="3">
    <location>
        <begin position="332"/>
        <end position="398"/>
    </location>
</feature>
<evidence type="ECO:0000256" key="1">
    <source>
        <dbReference type="ARBA" id="ARBA00022448"/>
    </source>
</evidence>
<keyword evidence="2" id="KW-0341">Growth regulation</keyword>
<feature type="domain" description="Agenet" evidence="4">
    <location>
        <begin position="194"/>
        <end position="262"/>
    </location>
</feature>
<evidence type="ECO:0000256" key="2">
    <source>
        <dbReference type="ARBA" id="ARBA00022604"/>
    </source>
</evidence>
<dbReference type="Pfam" id="PF05266">
    <property type="entry name" value="DUF724"/>
    <property type="match status" value="1"/>
</dbReference>
<dbReference type="InterPro" id="IPR008395">
    <property type="entry name" value="Agenet-like_dom"/>
</dbReference>
<dbReference type="RefSeq" id="XP_044981307.1">
    <property type="nucleotide sequence ID" value="XM_045125372.1"/>
</dbReference>
<feature type="compositionally biased region" description="Pro residues" evidence="3">
    <location>
        <begin position="31"/>
        <end position="48"/>
    </location>
</feature>
<feature type="compositionally biased region" description="Basic residues" evidence="3">
    <location>
        <begin position="663"/>
        <end position="673"/>
    </location>
</feature>
<dbReference type="Pfam" id="PF05641">
    <property type="entry name" value="Agenet"/>
    <property type="match status" value="2"/>
</dbReference>
<dbReference type="InterPro" id="IPR007930">
    <property type="entry name" value="DUF724"/>
</dbReference>
<reference evidence="6" key="1">
    <citation type="journal article" date="2012" name="Nature">
        <title>A physical, genetic and functional sequence assembly of the barley genome.</title>
        <authorList>
            <consortium name="The International Barley Genome Sequencing Consortium"/>
            <person name="Mayer K.F."/>
            <person name="Waugh R."/>
            <person name="Brown J.W."/>
            <person name="Schulman A."/>
            <person name="Langridge P."/>
            <person name="Platzer M."/>
            <person name="Fincher G.B."/>
            <person name="Muehlbauer G.J."/>
            <person name="Sato K."/>
            <person name="Close T.J."/>
            <person name="Wise R.P."/>
            <person name="Stein N."/>
        </authorList>
    </citation>
    <scope>NUCLEOTIDE SEQUENCE [LARGE SCALE GENOMIC DNA]</scope>
    <source>
        <strain evidence="6">cv. Morex</strain>
    </source>
</reference>
<name>A0A8I6XZW1_HORVV</name>
<proteinExistence type="predicted"/>
<dbReference type="KEGG" id="hvg:123448467"/>
<evidence type="ECO:0000313" key="6">
    <source>
        <dbReference type="Proteomes" id="UP000011116"/>
    </source>
</evidence>
<evidence type="ECO:0000259" key="4">
    <source>
        <dbReference type="SMART" id="SM00743"/>
    </source>
</evidence>
<accession>A0A8I6XZW1</accession>
<dbReference type="SMART" id="SM00743">
    <property type="entry name" value="Agenet"/>
    <property type="match status" value="3"/>
</dbReference>
<keyword evidence="6" id="KW-1185">Reference proteome</keyword>
<keyword evidence="1" id="KW-0813">Transport</keyword>
<dbReference type="Gramene" id="HORVU.MOREX.r3.4HG0366210.2">
    <property type="protein sequence ID" value="HORVU.MOREX.r3.4HG0366210.2"/>
    <property type="gene ID" value="HORVU.MOREX.r3.4HG0366210"/>
</dbReference>
<evidence type="ECO:0000313" key="5">
    <source>
        <dbReference type="EnsemblPlants" id="HORVU.MOREX.r3.4HG0366210.2"/>
    </source>
</evidence>
<dbReference type="InterPro" id="IPR014002">
    <property type="entry name" value="Agenet_dom_plant"/>
</dbReference>
<dbReference type="EnsemblPlants" id="HORVU.MOREX.r3.4HG0366210.2">
    <property type="protein sequence ID" value="HORVU.MOREX.r3.4HG0366210.2"/>
    <property type="gene ID" value="HORVU.MOREX.r3.4HG0366210"/>
</dbReference>
<reference evidence="5" key="2">
    <citation type="submission" date="2020-10" db="EMBL/GenBank/DDBJ databases">
        <authorList>
            <person name="Scholz U."/>
            <person name="Mascher M."/>
            <person name="Fiebig A."/>
        </authorList>
    </citation>
    <scope>NUCLEOTIDE SEQUENCE [LARGE SCALE GENOMIC DNA]</scope>
    <source>
        <strain evidence="5">cv. Morex</strain>
    </source>
</reference>